<protein>
    <submittedName>
        <fullName evidence="3">Phosphatase PAP2 family protein</fullName>
    </submittedName>
</protein>
<accession>A0ABT0AWB9</accession>
<keyword evidence="4" id="KW-1185">Reference proteome</keyword>
<dbReference type="RefSeq" id="WP_243989831.1">
    <property type="nucleotide sequence ID" value="NZ_JALHLE010000001.1"/>
</dbReference>
<feature type="transmembrane region" description="Helical" evidence="1">
    <location>
        <begin position="102"/>
        <end position="123"/>
    </location>
</feature>
<dbReference type="PANTHER" id="PTHR14969:SF13">
    <property type="entry name" value="AT30094P"/>
    <property type="match status" value="1"/>
</dbReference>
<feature type="domain" description="Phosphatidic acid phosphatase type 2/haloperoxidase" evidence="2">
    <location>
        <begin position="101"/>
        <end position="214"/>
    </location>
</feature>
<dbReference type="SUPFAM" id="SSF48317">
    <property type="entry name" value="Acid phosphatase/Vanadium-dependent haloperoxidase"/>
    <property type="match status" value="1"/>
</dbReference>
<dbReference type="Gene3D" id="1.20.144.10">
    <property type="entry name" value="Phosphatidic acid phosphatase type 2/haloperoxidase"/>
    <property type="match status" value="2"/>
</dbReference>
<comment type="caution">
    <text evidence="3">The sequence shown here is derived from an EMBL/GenBank/DDBJ whole genome shotgun (WGS) entry which is preliminary data.</text>
</comment>
<dbReference type="PANTHER" id="PTHR14969">
    <property type="entry name" value="SPHINGOSINE-1-PHOSPHATE PHOSPHOHYDROLASE"/>
    <property type="match status" value="1"/>
</dbReference>
<proteinExistence type="predicted"/>
<feature type="transmembrane region" description="Helical" evidence="1">
    <location>
        <begin position="171"/>
        <end position="193"/>
    </location>
</feature>
<keyword evidence="1" id="KW-1133">Transmembrane helix</keyword>
<evidence type="ECO:0000313" key="4">
    <source>
        <dbReference type="Proteomes" id="UP001162880"/>
    </source>
</evidence>
<dbReference type="SMART" id="SM00014">
    <property type="entry name" value="acidPPc"/>
    <property type="match status" value="1"/>
</dbReference>
<name>A0ABT0AWB9_9SPHN</name>
<evidence type="ECO:0000256" key="1">
    <source>
        <dbReference type="SAM" id="Phobius"/>
    </source>
</evidence>
<feature type="transmembrane region" description="Helical" evidence="1">
    <location>
        <begin position="17"/>
        <end position="36"/>
    </location>
</feature>
<evidence type="ECO:0000313" key="3">
    <source>
        <dbReference type="EMBL" id="MCJ2177100.1"/>
    </source>
</evidence>
<feature type="transmembrane region" description="Helical" evidence="1">
    <location>
        <begin position="199"/>
        <end position="217"/>
    </location>
</feature>
<dbReference type="EMBL" id="JALHLE010000001">
    <property type="protein sequence ID" value="MCJ2177100.1"/>
    <property type="molecule type" value="Genomic_DNA"/>
</dbReference>
<dbReference type="InterPro" id="IPR000326">
    <property type="entry name" value="PAP2/HPO"/>
</dbReference>
<keyword evidence="1" id="KW-0812">Transmembrane</keyword>
<dbReference type="CDD" id="cd03392">
    <property type="entry name" value="PAP2_like_2"/>
    <property type="match status" value="1"/>
</dbReference>
<dbReference type="Pfam" id="PF01569">
    <property type="entry name" value="PAP2"/>
    <property type="match status" value="1"/>
</dbReference>
<organism evidence="3 4">
    <name type="scientific">Novosphingobium album</name>
    <name type="common">ex Hu et al. 2023</name>
    <dbReference type="NCBI Taxonomy" id="2930093"/>
    <lineage>
        <taxon>Bacteria</taxon>
        <taxon>Pseudomonadati</taxon>
        <taxon>Pseudomonadota</taxon>
        <taxon>Alphaproteobacteria</taxon>
        <taxon>Sphingomonadales</taxon>
        <taxon>Sphingomonadaceae</taxon>
        <taxon>Novosphingobium</taxon>
    </lineage>
</organism>
<gene>
    <name evidence="3" type="ORF">MTR64_00845</name>
</gene>
<sequence>MPAPAETVTRSSRSRRLALAAAVLCWLGFALIAWAVTTGHTTAFDKAGLLFWHDGGQNASAAPRGLERMRDITALGGTLLRNVFALGAVAALLFLRRKREAALFALTVISGWIADGWLKAFFARPRPDLVQHLTQAGGYSFPSGHSFNAALIYLAMALTFAALSQRRSVRFMLIASAVVMSMAIAWSRVWLGVHWPSDVMAGWLGGAGWALMAHALFHRPPRLPDQ</sequence>
<reference evidence="3" key="1">
    <citation type="submission" date="2022-03" db="EMBL/GenBank/DDBJ databases">
        <title>Identification of a novel bacterium isolated from mangrove sediments.</title>
        <authorList>
            <person name="Pan X."/>
        </authorList>
    </citation>
    <scope>NUCLEOTIDE SEQUENCE</scope>
    <source>
        <strain evidence="3">B2580</strain>
    </source>
</reference>
<dbReference type="InterPro" id="IPR036938">
    <property type="entry name" value="PAP2/HPO_sf"/>
</dbReference>
<feature type="transmembrane region" description="Helical" evidence="1">
    <location>
        <begin position="143"/>
        <end position="164"/>
    </location>
</feature>
<evidence type="ECO:0000259" key="2">
    <source>
        <dbReference type="SMART" id="SM00014"/>
    </source>
</evidence>
<dbReference type="Proteomes" id="UP001162880">
    <property type="component" value="Unassembled WGS sequence"/>
</dbReference>
<keyword evidence="1" id="KW-0472">Membrane</keyword>
<feature type="transmembrane region" description="Helical" evidence="1">
    <location>
        <begin position="72"/>
        <end position="95"/>
    </location>
</feature>